<dbReference type="PANTHER" id="PTHR42964">
    <property type="entry name" value="ENOYL-COA HYDRATASE"/>
    <property type="match status" value="1"/>
</dbReference>
<feature type="compositionally biased region" description="Low complexity" evidence="2">
    <location>
        <begin position="271"/>
        <end position="294"/>
    </location>
</feature>
<dbReference type="PANTHER" id="PTHR42964:SF1">
    <property type="entry name" value="POLYKETIDE BIOSYNTHESIS ENOYL-COA HYDRATASE PKSH-RELATED"/>
    <property type="match status" value="1"/>
</dbReference>
<dbReference type="InterPro" id="IPR014748">
    <property type="entry name" value="Enoyl-CoA_hydra_C"/>
</dbReference>
<sequence>MTDFPHYSQLVIDDRGVAWLTLDRPEVHNAFDDSLIAELNAHLTHLHDAAERGDVRVVVLGSKGKSFSAGADLNWMKRMVDYDLDANLADSHKLAALMHGLDTLPCPSICRVQGAAFGGAVGLAACCDIVIASEKAKFCLSEVRIGLSPAVISPYVLRALGERQVRRYALTAEVIDSSTALVLDLVHLVVGPDDLDAAIDDMLDTLLGTSPQASRATKALLAAVAREPDSDATRAHTCDVISKLRVSPEGQEGLASFLEKRRPAWVPSPSPSDKQSSAQDSSDKVSSSATERRS</sequence>
<dbReference type="Pfam" id="PF00378">
    <property type="entry name" value="ECH_1"/>
    <property type="match status" value="1"/>
</dbReference>
<protein>
    <submittedName>
        <fullName evidence="3">Enoyl-CoA hydratase/isomerase family protein</fullName>
        <ecNumber evidence="3">4.2.1.17</ecNumber>
    </submittedName>
</protein>
<keyword evidence="3" id="KW-0456">Lyase</keyword>
<name>A0A7X3KRE3_9GAMM</name>
<comment type="caution">
    <text evidence="3">The sequence shown here is derived from an EMBL/GenBank/DDBJ whole genome shotgun (WGS) entry which is preliminary data.</text>
</comment>
<keyword evidence="3" id="KW-0413">Isomerase</keyword>
<dbReference type="Gene3D" id="1.10.12.10">
    <property type="entry name" value="Lyase 2-enoyl-coa Hydratase, Chain A, domain 2"/>
    <property type="match status" value="1"/>
</dbReference>
<dbReference type="EC" id="4.2.1.17" evidence="3"/>
<dbReference type="GO" id="GO:0008300">
    <property type="term" value="P:isoprenoid catabolic process"/>
    <property type="evidence" value="ECO:0007669"/>
    <property type="project" value="TreeGrafter"/>
</dbReference>
<dbReference type="InterPro" id="IPR001753">
    <property type="entry name" value="Enoyl-CoA_hydra/iso"/>
</dbReference>
<reference evidence="3 4" key="1">
    <citation type="submission" date="2019-12" db="EMBL/GenBank/DDBJ databases">
        <title>Halomonas rutogse sp. nov. isolated from two lakes on Tibetan Plateau.</title>
        <authorList>
            <person name="Gao P."/>
        </authorList>
    </citation>
    <scope>NUCLEOTIDE SEQUENCE [LARGE SCALE GENOMIC DNA]</scope>
    <source>
        <strain evidence="3 4">ZH2S</strain>
    </source>
</reference>
<feature type="region of interest" description="Disordered" evidence="2">
    <location>
        <begin position="259"/>
        <end position="294"/>
    </location>
</feature>
<dbReference type="GO" id="GO:0016853">
    <property type="term" value="F:isomerase activity"/>
    <property type="evidence" value="ECO:0007669"/>
    <property type="project" value="UniProtKB-KW"/>
</dbReference>
<organism evidence="3 4">
    <name type="scientific">Vreelandella zhuhanensis</name>
    <dbReference type="NCBI Taxonomy" id="2684210"/>
    <lineage>
        <taxon>Bacteria</taxon>
        <taxon>Pseudomonadati</taxon>
        <taxon>Pseudomonadota</taxon>
        <taxon>Gammaproteobacteria</taxon>
        <taxon>Oceanospirillales</taxon>
        <taxon>Halomonadaceae</taxon>
        <taxon>Vreelandella</taxon>
    </lineage>
</organism>
<dbReference type="RefSeq" id="WP_160419809.1">
    <property type="nucleotide sequence ID" value="NZ_WTKP01000015.1"/>
</dbReference>
<dbReference type="Proteomes" id="UP000437638">
    <property type="component" value="Unassembled WGS sequence"/>
</dbReference>
<dbReference type="SUPFAM" id="SSF52096">
    <property type="entry name" value="ClpP/crotonase"/>
    <property type="match status" value="1"/>
</dbReference>
<dbReference type="InterPro" id="IPR051683">
    <property type="entry name" value="Enoyl-CoA_Hydratase/Isomerase"/>
</dbReference>
<evidence type="ECO:0000313" key="3">
    <source>
        <dbReference type="EMBL" id="MWJ29474.1"/>
    </source>
</evidence>
<keyword evidence="4" id="KW-1185">Reference proteome</keyword>
<dbReference type="Gene3D" id="3.90.226.10">
    <property type="entry name" value="2-enoyl-CoA Hydratase, Chain A, domain 1"/>
    <property type="match status" value="1"/>
</dbReference>
<evidence type="ECO:0000256" key="1">
    <source>
        <dbReference type="ARBA" id="ARBA00005254"/>
    </source>
</evidence>
<dbReference type="GO" id="GO:0004300">
    <property type="term" value="F:enoyl-CoA hydratase activity"/>
    <property type="evidence" value="ECO:0007669"/>
    <property type="project" value="UniProtKB-EC"/>
</dbReference>
<accession>A0A7X3KRE3</accession>
<dbReference type="CDD" id="cd06558">
    <property type="entry name" value="crotonase-like"/>
    <property type="match status" value="1"/>
</dbReference>
<evidence type="ECO:0000256" key="2">
    <source>
        <dbReference type="SAM" id="MobiDB-lite"/>
    </source>
</evidence>
<dbReference type="AlphaFoldDB" id="A0A7X3KRE3"/>
<comment type="similarity">
    <text evidence="1">Belongs to the enoyl-CoA hydratase/isomerase family.</text>
</comment>
<dbReference type="InterPro" id="IPR029045">
    <property type="entry name" value="ClpP/crotonase-like_dom_sf"/>
</dbReference>
<evidence type="ECO:0000313" key="4">
    <source>
        <dbReference type="Proteomes" id="UP000437638"/>
    </source>
</evidence>
<gene>
    <name evidence="3" type="ORF">GPM19_14930</name>
</gene>
<dbReference type="EMBL" id="WTKP01000015">
    <property type="protein sequence ID" value="MWJ29474.1"/>
    <property type="molecule type" value="Genomic_DNA"/>
</dbReference>
<proteinExistence type="inferred from homology"/>